<sequence length="123" mass="14043">MHVQRTDKPVKWLTNGFTIINLVISTFRFEEKQGLFWDGPGNFDPLSDEQDDSLSCQSVPRCGILSRRPRAAIGPLAPTMRWLFNFESLAVLETCAVVNALTVLFRFFWAGMGCSILLFYFLF</sequence>
<dbReference type="EMBL" id="BGPR01002390">
    <property type="protein sequence ID" value="GBM72636.1"/>
    <property type="molecule type" value="Genomic_DNA"/>
</dbReference>
<organism evidence="2 3">
    <name type="scientific">Araneus ventricosus</name>
    <name type="common">Orbweaver spider</name>
    <name type="synonym">Epeira ventricosa</name>
    <dbReference type="NCBI Taxonomy" id="182803"/>
    <lineage>
        <taxon>Eukaryota</taxon>
        <taxon>Metazoa</taxon>
        <taxon>Ecdysozoa</taxon>
        <taxon>Arthropoda</taxon>
        <taxon>Chelicerata</taxon>
        <taxon>Arachnida</taxon>
        <taxon>Araneae</taxon>
        <taxon>Araneomorphae</taxon>
        <taxon>Entelegynae</taxon>
        <taxon>Araneoidea</taxon>
        <taxon>Araneidae</taxon>
        <taxon>Araneus</taxon>
    </lineage>
</organism>
<reference evidence="2 3" key="1">
    <citation type="journal article" date="2019" name="Sci. Rep.">
        <title>Orb-weaving spider Araneus ventricosus genome elucidates the spidroin gene catalogue.</title>
        <authorList>
            <person name="Kono N."/>
            <person name="Nakamura H."/>
            <person name="Ohtoshi R."/>
            <person name="Moran D.A.P."/>
            <person name="Shinohara A."/>
            <person name="Yoshida Y."/>
            <person name="Fujiwara M."/>
            <person name="Mori M."/>
            <person name="Tomita M."/>
            <person name="Arakawa K."/>
        </authorList>
    </citation>
    <scope>NUCLEOTIDE SEQUENCE [LARGE SCALE GENOMIC DNA]</scope>
</reference>
<keyword evidence="1" id="KW-1133">Transmembrane helix</keyword>
<evidence type="ECO:0000313" key="3">
    <source>
        <dbReference type="Proteomes" id="UP000499080"/>
    </source>
</evidence>
<feature type="transmembrane region" description="Helical" evidence="1">
    <location>
        <begin position="12"/>
        <end position="29"/>
    </location>
</feature>
<accession>A0A4Y2I688</accession>
<protein>
    <submittedName>
        <fullName evidence="2">Uncharacterized protein</fullName>
    </submittedName>
</protein>
<dbReference type="Proteomes" id="UP000499080">
    <property type="component" value="Unassembled WGS sequence"/>
</dbReference>
<evidence type="ECO:0000256" key="1">
    <source>
        <dbReference type="SAM" id="Phobius"/>
    </source>
</evidence>
<name>A0A4Y2I688_ARAVE</name>
<evidence type="ECO:0000313" key="2">
    <source>
        <dbReference type="EMBL" id="GBM72636.1"/>
    </source>
</evidence>
<keyword evidence="3" id="KW-1185">Reference proteome</keyword>
<proteinExistence type="predicted"/>
<feature type="transmembrane region" description="Helical" evidence="1">
    <location>
        <begin position="103"/>
        <end position="122"/>
    </location>
</feature>
<keyword evidence="1" id="KW-0472">Membrane</keyword>
<gene>
    <name evidence="2" type="ORF">AVEN_238221_1</name>
</gene>
<comment type="caution">
    <text evidence="2">The sequence shown here is derived from an EMBL/GenBank/DDBJ whole genome shotgun (WGS) entry which is preliminary data.</text>
</comment>
<dbReference type="AlphaFoldDB" id="A0A4Y2I688"/>
<keyword evidence="1" id="KW-0812">Transmembrane</keyword>